<organism evidence="5 6">
    <name type="scientific">Muiribacterium halophilum</name>
    <dbReference type="NCBI Taxonomy" id="2053465"/>
    <lineage>
        <taxon>Bacteria</taxon>
        <taxon>Candidatus Muiribacteriota</taxon>
        <taxon>Candidatus Muiribacteriia</taxon>
        <taxon>Candidatus Muiribacteriales</taxon>
        <taxon>Candidatus Muiribacteriaceae</taxon>
        <taxon>Candidatus Muiribacterium</taxon>
    </lineage>
</organism>
<dbReference type="PANTHER" id="PTHR44591">
    <property type="entry name" value="STRESS RESPONSE REGULATOR PROTEIN 1"/>
    <property type="match status" value="1"/>
</dbReference>
<proteinExistence type="predicted"/>
<keyword evidence="1 2" id="KW-0597">Phosphoprotein</keyword>
<gene>
    <name evidence="5" type="ORF">C0601_07340</name>
</gene>
<feature type="domain" description="Response regulatory" evidence="4">
    <location>
        <begin position="32"/>
        <end position="148"/>
    </location>
</feature>
<dbReference type="InterPro" id="IPR001789">
    <property type="entry name" value="Sig_transdc_resp-reg_receiver"/>
</dbReference>
<evidence type="ECO:0000259" key="4">
    <source>
        <dbReference type="PROSITE" id="PS50110"/>
    </source>
</evidence>
<evidence type="ECO:0000313" key="5">
    <source>
        <dbReference type="EMBL" id="PLX17563.1"/>
    </source>
</evidence>
<evidence type="ECO:0000256" key="3">
    <source>
        <dbReference type="SAM" id="Coils"/>
    </source>
</evidence>
<feature type="coiled-coil region" evidence="3">
    <location>
        <begin position="165"/>
        <end position="261"/>
    </location>
</feature>
<accession>A0A2N5ZG17</accession>
<dbReference type="AlphaFoldDB" id="A0A2N5ZG17"/>
<dbReference type="InterPro" id="IPR011006">
    <property type="entry name" value="CheY-like_superfamily"/>
</dbReference>
<evidence type="ECO:0000256" key="2">
    <source>
        <dbReference type="PROSITE-ProRule" id="PRU00169"/>
    </source>
</evidence>
<protein>
    <recommendedName>
        <fullName evidence="4">Response regulatory domain-containing protein</fullName>
    </recommendedName>
</protein>
<evidence type="ECO:0000256" key="1">
    <source>
        <dbReference type="ARBA" id="ARBA00022553"/>
    </source>
</evidence>
<dbReference type="GO" id="GO:0000160">
    <property type="term" value="P:phosphorelay signal transduction system"/>
    <property type="evidence" value="ECO:0007669"/>
    <property type="project" value="InterPro"/>
</dbReference>
<sequence length="332" mass="39515">MWVIKKGAGMAPFFVSKLLLMIFKSDRIGFMKIYILDDKDYYVNILKERFEKMGYVVIGNTDPFQALGEITQINDIDLLILDYNMPLINGLEFITKLQRDKDISNIKILVMANDIPENDIIEIKKYASNIIFKPFILSDLLENIEFIFGKENINQMNSRPTNSEISTFKKIIEDMRSRIDDLEKEIREKNIRLEEKDLKILQYEEKQKLFIDKINELTDDENITEKLTEEIRQKSEIIKRLEEELLKARDLMNELKNELTQTSRFNDYEFEDEGRMEDFKQEKMQLELKNDYLRAYIYHQKGDDEKSSTILRNILKREPGYGKAERLLDKIQ</sequence>
<dbReference type="EMBL" id="PKTG01000085">
    <property type="protein sequence ID" value="PLX17563.1"/>
    <property type="molecule type" value="Genomic_DNA"/>
</dbReference>
<evidence type="ECO:0000313" key="6">
    <source>
        <dbReference type="Proteomes" id="UP000234857"/>
    </source>
</evidence>
<dbReference type="Pfam" id="PF00072">
    <property type="entry name" value="Response_reg"/>
    <property type="match status" value="1"/>
</dbReference>
<comment type="caution">
    <text evidence="5">The sequence shown here is derived from an EMBL/GenBank/DDBJ whole genome shotgun (WGS) entry which is preliminary data.</text>
</comment>
<feature type="modified residue" description="4-aspartylphosphate" evidence="2">
    <location>
        <position position="82"/>
    </location>
</feature>
<dbReference type="SUPFAM" id="SSF52172">
    <property type="entry name" value="CheY-like"/>
    <property type="match status" value="1"/>
</dbReference>
<reference evidence="5 6" key="1">
    <citation type="submission" date="2017-11" db="EMBL/GenBank/DDBJ databases">
        <title>Genome-resolved metagenomics identifies genetic mobility, metabolic interactions, and unexpected diversity in perchlorate-reducing communities.</title>
        <authorList>
            <person name="Barnum T.P."/>
            <person name="Figueroa I.A."/>
            <person name="Carlstrom C.I."/>
            <person name="Lucas L.N."/>
            <person name="Engelbrektson A.L."/>
            <person name="Coates J.D."/>
        </authorList>
    </citation>
    <scope>NUCLEOTIDE SEQUENCE [LARGE SCALE GENOMIC DNA]</scope>
    <source>
        <strain evidence="5">BM706</strain>
    </source>
</reference>
<dbReference type="Proteomes" id="UP000234857">
    <property type="component" value="Unassembled WGS sequence"/>
</dbReference>
<dbReference type="PANTHER" id="PTHR44591:SF3">
    <property type="entry name" value="RESPONSE REGULATORY DOMAIN-CONTAINING PROTEIN"/>
    <property type="match status" value="1"/>
</dbReference>
<dbReference type="Gene3D" id="3.40.50.2300">
    <property type="match status" value="1"/>
</dbReference>
<dbReference type="InterPro" id="IPR050595">
    <property type="entry name" value="Bact_response_regulator"/>
</dbReference>
<name>A0A2N5ZG17_MUIH1</name>
<dbReference type="SMART" id="SM00448">
    <property type="entry name" value="REC"/>
    <property type="match status" value="1"/>
</dbReference>
<dbReference type="PROSITE" id="PS50110">
    <property type="entry name" value="RESPONSE_REGULATORY"/>
    <property type="match status" value="1"/>
</dbReference>
<keyword evidence="3" id="KW-0175">Coiled coil</keyword>